<evidence type="ECO:0000256" key="1">
    <source>
        <dbReference type="SAM" id="MobiDB-lite"/>
    </source>
</evidence>
<protein>
    <submittedName>
        <fullName evidence="2">Unnamed protein product</fullName>
    </submittedName>
</protein>
<dbReference type="EMBL" id="BSXT01000155">
    <property type="protein sequence ID" value="GMF19362.1"/>
    <property type="molecule type" value="Genomic_DNA"/>
</dbReference>
<feature type="region of interest" description="Disordered" evidence="1">
    <location>
        <begin position="1"/>
        <end position="71"/>
    </location>
</feature>
<dbReference type="OrthoDB" id="129280at2759"/>
<name>A0A9W6TP72_9STRA</name>
<evidence type="ECO:0000313" key="2">
    <source>
        <dbReference type="EMBL" id="GMF19362.1"/>
    </source>
</evidence>
<dbReference type="Proteomes" id="UP001165121">
    <property type="component" value="Unassembled WGS sequence"/>
</dbReference>
<comment type="caution">
    <text evidence="2">The sequence shown here is derived from an EMBL/GenBank/DDBJ whole genome shotgun (WGS) entry which is preliminary data.</text>
</comment>
<reference evidence="2" key="1">
    <citation type="submission" date="2023-04" db="EMBL/GenBank/DDBJ databases">
        <title>Phytophthora fragariaefolia NBRC 109709.</title>
        <authorList>
            <person name="Ichikawa N."/>
            <person name="Sato H."/>
            <person name="Tonouchi N."/>
        </authorList>
    </citation>
    <scope>NUCLEOTIDE SEQUENCE</scope>
    <source>
        <strain evidence="2">NBRC 109709</strain>
    </source>
</reference>
<accession>A0A9W6TP72</accession>
<sequence>MAAIEPNELQGIDSSASTVSIDHSVPTAFHPSTPRTPPLEQMHTDGGDAWRDLSDTCWSIGPGSDSETESERFSIAAASYPQAGTLVLNPHRLSTLSDDIGDIEEEDPQQAIDVNSLDDSSRRRGRIMSSLDDWSPRRERGISLLDEFPSRQVRGLSALDSREKTNSLADIVDTNKSGGSYFSVDSDYGETTQDYSSALFDESESESDSSDSDESLREEEF</sequence>
<dbReference type="AlphaFoldDB" id="A0A9W6TP72"/>
<gene>
    <name evidence="2" type="ORF">Pfra01_000199200</name>
</gene>
<keyword evidence="3" id="KW-1185">Reference proteome</keyword>
<evidence type="ECO:0000313" key="3">
    <source>
        <dbReference type="Proteomes" id="UP001165121"/>
    </source>
</evidence>
<organism evidence="2 3">
    <name type="scientific">Phytophthora fragariaefolia</name>
    <dbReference type="NCBI Taxonomy" id="1490495"/>
    <lineage>
        <taxon>Eukaryota</taxon>
        <taxon>Sar</taxon>
        <taxon>Stramenopiles</taxon>
        <taxon>Oomycota</taxon>
        <taxon>Peronosporomycetes</taxon>
        <taxon>Peronosporales</taxon>
        <taxon>Peronosporaceae</taxon>
        <taxon>Phytophthora</taxon>
    </lineage>
</organism>
<feature type="region of interest" description="Disordered" evidence="1">
    <location>
        <begin position="163"/>
        <end position="221"/>
    </location>
</feature>
<feature type="compositionally biased region" description="Basic and acidic residues" evidence="1">
    <location>
        <begin position="42"/>
        <end position="54"/>
    </location>
</feature>
<feature type="compositionally biased region" description="Polar residues" evidence="1">
    <location>
        <begin position="12"/>
        <end position="21"/>
    </location>
</feature>
<feature type="compositionally biased region" description="Acidic residues" evidence="1">
    <location>
        <begin position="201"/>
        <end position="221"/>
    </location>
</feature>
<proteinExistence type="predicted"/>